<dbReference type="PANTHER" id="PTHR13710">
    <property type="entry name" value="DNA HELICASE RECQ FAMILY MEMBER"/>
    <property type="match status" value="1"/>
</dbReference>
<dbReference type="InterPro" id="IPR001650">
    <property type="entry name" value="Helicase_C-like"/>
</dbReference>
<feature type="compositionally biased region" description="Polar residues" evidence="14">
    <location>
        <begin position="1205"/>
        <end position="1214"/>
    </location>
</feature>
<dbReference type="InterPro" id="IPR032284">
    <property type="entry name" value="RecQ_Zn-bd"/>
</dbReference>
<evidence type="ECO:0000256" key="7">
    <source>
        <dbReference type="ARBA" id="ARBA00022840"/>
    </source>
</evidence>
<dbReference type="InterPro" id="IPR011545">
    <property type="entry name" value="DEAD/DEAH_box_helicase_dom"/>
</dbReference>
<keyword evidence="5" id="KW-0378">Hydrolase</keyword>
<dbReference type="GO" id="GO:0009378">
    <property type="term" value="F:four-way junction helicase activity"/>
    <property type="evidence" value="ECO:0007669"/>
    <property type="project" value="TreeGrafter"/>
</dbReference>
<dbReference type="FunFam" id="3.40.50.300:FF:000444">
    <property type="entry name" value="ATP-dependent DNA helicase"/>
    <property type="match status" value="1"/>
</dbReference>
<dbReference type="PANTHER" id="PTHR13710:SF152">
    <property type="entry name" value="ATP-DEPENDENT DNA HELICASE Q5"/>
    <property type="match status" value="1"/>
</dbReference>
<feature type="region of interest" description="Disordered" evidence="14">
    <location>
        <begin position="1182"/>
        <end position="1216"/>
    </location>
</feature>
<dbReference type="InterPro" id="IPR014001">
    <property type="entry name" value="Helicase_ATP-bd"/>
</dbReference>
<comment type="subcellular location">
    <subcellularLocation>
        <location evidence="1">Nucleus</location>
    </subcellularLocation>
</comment>
<dbReference type="Pfam" id="PF00270">
    <property type="entry name" value="DEAD"/>
    <property type="match status" value="1"/>
</dbReference>
<evidence type="ECO:0000313" key="19">
    <source>
        <dbReference type="Proteomes" id="UP000648187"/>
    </source>
</evidence>
<feature type="domain" description="Helicase ATP-binding" evidence="16">
    <location>
        <begin position="280"/>
        <end position="455"/>
    </location>
</feature>
<dbReference type="NCBIfam" id="TIGR00614">
    <property type="entry name" value="recQ_fam"/>
    <property type="match status" value="1"/>
</dbReference>
<evidence type="ECO:0000256" key="10">
    <source>
        <dbReference type="ARBA" id="ARBA00023242"/>
    </source>
</evidence>
<sequence>MEIRICGRHFNENYRLPSHYLTHNAVPTLFLDLNPMSAAGDTYLNPTPGPSSLTEIVSDCVQPIPIFSGVQEKSRSISYLNTKKKLQEMDTTTKRTILCLKNSIEKLRENVLNIYQQKNHFSNYLKTCQKALVYSFCYKLKLSEIGLKVVATICDQAATKTKVDIRYFQGNANKQLIFYLYLINYLINLMTLVINNFNSTHLIPNSNCEKDNNGLFQSLIHLINAPVVPSNVDFACEFDSLITMMGNIKSNSNNEVHTEAKKYCFGHRKFKSELQERAIRAIARGVHDVYVSMPTGSGKSLCFQLPAMLQENKVAIVFSPLLALIKDQIDHLSKIKINAESINSKMTSKDRERVLNDLRSMKPNTRFLYVTPEQAATGTFKSLMEHLVKYKKLSYVVVDEAHCVSEWGHDFRPDYLKLGNLREQYKSVPWVALTATASAEVAKDILSNLKLLLPVAQYKTPSFRRNLFYDVIYQNCIDDEVGHLTEFLKKSLKEDENVRPKDKNAAIVYCRTREQTEDLANMLTKRGLMSLAYHGGMKSAERISVQERWSQGEVPCVCATVSFGMGVDKASVRAVAHWGIAQNVAAYYQESGRAGRDGKPAFCRIYYCRSERNAVDFLLKSEVGRSKTPEQKNRCKVAYKSFEIMVKYCEDIKCRHKVFAEYFGEEIPKCGGRCDVCSDERSVRRALDQHQRRASSAQLSSGGLVVNQDVSDLYGGGRIAQKNEESYYGGDSGDSDGENSRRRIAQETKSLIMQEFANRKKRTEDKKSNNDAESAKHSKCKAAASTPNKVNGLTVASRDGYLVLLTDALNNNFHSTKEIDQFNKPLSKHDIEQCAIELEYEAFSCSTVISLYRRAMSKLISSVKACKDHVFPQLKEFEPKKSNSLSEFVKEYEQQRAKNGFVTASQLDLENKKETQLSKSDKETKRKANSFKKDLLTQTKLNSFFVKSSKDSSNNSPSESDDDAKGLVIDEYNGDREKRDINESNVNSNDTTLKLKEINDDVMHTDNNQTINVQEESLNVDKHSSDHESDTFVINITLKGIPTTNKENVKDNETKEPDVTKINDKIKDESKVATKTDRKTNKGKSPSKRKIKALFGESSDSDSESKPSKKIKTSHGKSDHIKKQSAKRSVKESNNEVLKTDETSVEPTSLFGQSDDESEKELVIDDGTDYSINKSSEQTLVLSNVKDDNDETRSNHDSTIDENKSNSSGGSLQVDSEDINLNKARKLSLEADAIMQKLLKFKDLPPEPELPENDPSFEKDQLEEILLSSSAPLKIKLLMPYYKKKKISSRDLFKTTARHIVHQLLAIQVTEEAAIDLLLKKAFGKEFKIENESDLVVKLNLNNVPGPAEQSNGIKKSCIHFGRQFIIFIHKVHGML</sequence>
<keyword evidence="15" id="KW-0812">Transmembrane</keyword>
<evidence type="ECO:0000256" key="3">
    <source>
        <dbReference type="ARBA" id="ARBA00022723"/>
    </source>
</evidence>
<dbReference type="InterPro" id="IPR013257">
    <property type="entry name" value="SRI"/>
</dbReference>
<evidence type="ECO:0000256" key="1">
    <source>
        <dbReference type="ARBA" id="ARBA00004123"/>
    </source>
</evidence>
<organism evidence="18 19">
    <name type="scientific">Spodoptera exigua</name>
    <name type="common">Beet armyworm</name>
    <name type="synonym">Noctua fulgens</name>
    <dbReference type="NCBI Taxonomy" id="7107"/>
    <lineage>
        <taxon>Eukaryota</taxon>
        <taxon>Metazoa</taxon>
        <taxon>Ecdysozoa</taxon>
        <taxon>Arthropoda</taxon>
        <taxon>Hexapoda</taxon>
        <taxon>Insecta</taxon>
        <taxon>Pterygota</taxon>
        <taxon>Neoptera</taxon>
        <taxon>Endopterygota</taxon>
        <taxon>Lepidoptera</taxon>
        <taxon>Glossata</taxon>
        <taxon>Ditrysia</taxon>
        <taxon>Noctuoidea</taxon>
        <taxon>Noctuidae</taxon>
        <taxon>Amphipyrinae</taxon>
        <taxon>Spodoptera</taxon>
    </lineage>
</organism>
<feature type="compositionally biased region" description="Basic and acidic residues" evidence="14">
    <location>
        <begin position="1129"/>
        <end position="1142"/>
    </location>
</feature>
<dbReference type="InterPro" id="IPR004589">
    <property type="entry name" value="DNA_helicase_ATP-dep_RecQ"/>
</dbReference>
<dbReference type="PROSITE" id="PS51194">
    <property type="entry name" value="HELICASE_CTER"/>
    <property type="match status" value="1"/>
</dbReference>
<comment type="catalytic activity">
    <reaction evidence="13">
        <text>ATP + H2O = ADP + phosphate + H(+)</text>
        <dbReference type="Rhea" id="RHEA:13065"/>
        <dbReference type="ChEBI" id="CHEBI:15377"/>
        <dbReference type="ChEBI" id="CHEBI:15378"/>
        <dbReference type="ChEBI" id="CHEBI:30616"/>
        <dbReference type="ChEBI" id="CHEBI:43474"/>
        <dbReference type="ChEBI" id="CHEBI:456216"/>
    </reaction>
</comment>
<dbReference type="GO" id="GO:0000724">
    <property type="term" value="P:double-strand break repair via homologous recombination"/>
    <property type="evidence" value="ECO:0007669"/>
    <property type="project" value="TreeGrafter"/>
</dbReference>
<keyword evidence="9" id="KW-0413">Isomerase</keyword>
<dbReference type="Pfam" id="PF16124">
    <property type="entry name" value="RecQ_Zn_bind"/>
    <property type="match status" value="1"/>
</dbReference>
<dbReference type="GO" id="GO:0005737">
    <property type="term" value="C:cytoplasm"/>
    <property type="evidence" value="ECO:0007669"/>
    <property type="project" value="TreeGrafter"/>
</dbReference>
<dbReference type="Gene3D" id="3.40.50.300">
    <property type="entry name" value="P-loop containing nucleotide triphosphate hydrolases"/>
    <property type="match status" value="2"/>
</dbReference>
<dbReference type="GO" id="GO:0043138">
    <property type="term" value="F:3'-5' DNA helicase activity"/>
    <property type="evidence" value="ECO:0007669"/>
    <property type="project" value="UniProtKB-EC"/>
</dbReference>
<evidence type="ECO:0000256" key="6">
    <source>
        <dbReference type="ARBA" id="ARBA00022806"/>
    </source>
</evidence>
<dbReference type="Pfam" id="PF08236">
    <property type="entry name" value="SRI"/>
    <property type="match status" value="1"/>
</dbReference>
<accession>A0A835L7F0</accession>
<dbReference type="EMBL" id="JACKWZ010000051">
    <property type="protein sequence ID" value="KAF9418712.1"/>
    <property type="molecule type" value="Genomic_DNA"/>
</dbReference>
<feature type="compositionally biased region" description="Basic residues" evidence="14">
    <location>
        <begin position="1081"/>
        <end position="1092"/>
    </location>
</feature>
<dbReference type="GO" id="GO:0005634">
    <property type="term" value="C:nucleus"/>
    <property type="evidence" value="ECO:0007669"/>
    <property type="project" value="UniProtKB-SubCell"/>
</dbReference>
<evidence type="ECO:0000256" key="14">
    <source>
        <dbReference type="SAM" id="MobiDB-lite"/>
    </source>
</evidence>
<evidence type="ECO:0000313" key="18">
    <source>
        <dbReference type="EMBL" id="KAF9418712.1"/>
    </source>
</evidence>
<dbReference type="Gene3D" id="6.10.250.3140">
    <property type="match status" value="1"/>
</dbReference>
<dbReference type="InterPro" id="IPR027417">
    <property type="entry name" value="P-loop_NTPase"/>
</dbReference>
<evidence type="ECO:0000256" key="5">
    <source>
        <dbReference type="ARBA" id="ARBA00022801"/>
    </source>
</evidence>
<name>A0A835L7F0_SPOEX</name>
<dbReference type="GO" id="GO:0005694">
    <property type="term" value="C:chromosome"/>
    <property type="evidence" value="ECO:0007669"/>
    <property type="project" value="InterPro"/>
</dbReference>
<keyword evidence="10" id="KW-0539">Nucleus</keyword>
<gene>
    <name evidence="18" type="ORF">HW555_004540</name>
</gene>
<feature type="domain" description="Helicase C-terminal" evidence="17">
    <location>
        <begin position="483"/>
        <end position="643"/>
    </location>
</feature>
<dbReference type="Proteomes" id="UP000648187">
    <property type="component" value="Unassembled WGS sequence"/>
</dbReference>
<evidence type="ECO:0000256" key="4">
    <source>
        <dbReference type="ARBA" id="ARBA00022741"/>
    </source>
</evidence>
<keyword evidence="8" id="KW-0238">DNA-binding</keyword>
<evidence type="ECO:0000256" key="9">
    <source>
        <dbReference type="ARBA" id="ARBA00023235"/>
    </source>
</evidence>
<dbReference type="GO" id="GO:0016787">
    <property type="term" value="F:hydrolase activity"/>
    <property type="evidence" value="ECO:0007669"/>
    <property type="project" value="UniProtKB-KW"/>
</dbReference>
<evidence type="ECO:0000259" key="16">
    <source>
        <dbReference type="PROSITE" id="PS51192"/>
    </source>
</evidence>
<dbReference type="PROSITE" id="PS51192">
    <property type="entry name" value="HELICASE_ATP_BIND_1"/>
    <property type="match status" value="1"/>
</dbReference>
<feature type="compositionally biased region" description="Basic and acidic residues" evidence="14">
    <location>
        <begin position="1185"/>
        <end position="1204"/>
    </location>
</feature>
<comment type="similarity">
    <text evidence="2">Belongs to the helicase family. RecQ subfamily.</text>
</comment>
<evidence type="ECO:0000259" key="17">
    <source>
        <dbReference type="PROSITE" id="PS51194"/>
    </source>
</evidence>
<protein>
    <recommendedName>
        <fullName evidence="12">DNA 3'-5' helicase</fullName>
        <ecNumber evidence="12">5.6.2.4</ecNumber>
    </recommendedName>
</protein>
<reference evidence="18" key="1">
    <citation type="submission" date="2020-08" db="EMBL/GenBank/DDBJ databases">
        <title>Spodoptera exigua strain:BAW_Kor-Di-RS1 Genome sequencing and assembly.</title>
        <authorList>
            <person name="Kim J."/>
            <person name="Nam H.Y."/>
            <person name="Kwon M."/>
            <person name="Choi J.H."/>
            <person name="Cho S.R."/>
            <person name="Kim G.-H."/>
        </authorList>
    </citation>
    <scope>NUCLEOTIDE SEQUENCE</scope>
    <source>
        <strain evidence="18">BAW_Kor-Di-RS1</strain>
        <tissue evidence="18">Whole-body</tissue>
    </source>
</reference>
<feature type="compositionally biased region" description="Basic and acidic residues" evidence="14">
    <location>
        <begin position="1047"/>
        <end position="1080"/>
    </location>
</feature>
<evidence type="ECO:0000256" key="2">
    <source>
        <dbReference type="ARBA" id="ARBA00005446"/>
    </source>
</evidence>
<dbReference type="Pfam" id="PF00271">
    <property type="entry name" value="Helicase_C"/>
    <property type="match status" value="1"/>
</dbReference>
<keyword evidence="15" id="KW-1133">Transmembrane helix</keyword>
<feature type="compositionally biased region" description="Basic and acidic residues" evidence="14">
    <location>
        <begin position="762"/>
        <end position="776"/>
    </location>
</feature>
<dbReference type="EC" id="5.6.2.4" evidence="12"/>
<proteinExistence type="inferred from homology"/>
<comment type="catalytic activity">
    <reaction evidence="11">
        <text>Couples ATP hydrolysis with the unwinding of duplex DNA by translocating in the 3'-5' direction.</text>
        <dbReference type="EC" id="5.6.2.4"/>
    </reaction>
</comment>
<keyword evidence="6" id="KW-0347">Helicase</keyword>
<evidence type="ECO:0000256" key="13">
    <source>
        <dbReference type="ARBA" id="ARBA00049360"/>
    </source>
</evidence>
<keyword evidence="7" id="KW-0067">ATP-binding</keyword>
<feature type="transmembrane region" description="Helical" evidence="15">
    <location>
        <begin position="176"/>
        <end position="197"/>
    </location>
</feature>
<keyword evidence="4" id="KW-0547">Nucleotide-binding</keyword>
<evidence type="ECO:0000256" key="11">
    <source>
        <dbReference type="ARBA" id="ARBA00034617"/>
    </source>
</evidence>
<feature type="region of interest" description="Disordered" evidence="14">
    <location>
        <begin position="755"/>
        <end position="783"/>
    </location>
</feature>
<dbReference type="GO" id="GO:0046872">
    <property type="term" value="F:metal ion binding"/>
    <property type="evidence" value="ECO:0007669"/>
    <property type="project" value="UniProtKB-KW"/>
</dbReference>
<keyword evidence="15" id="KW-0472">Membrane</keyword>
<dbReference type="PROSITE" id="PS00690">
    <property type="entry name" value="DEAH_ATP_HELICASE"/>
    <property type="match status" value="1"/>
</dbReference>
<evidence type="ECO:0000256" key="8">
    <source>
        <dbReference type="ARBA" id="ARBA00023125"/>
    </source>
</evidence>
<feature type="region of interest" description="Disordered" evidence="14">
    <location>
        <begin position="947"/>
        <end position="967"/>
    </location>
</feature>
<keyword evidence="3" id="KW-0479">Metal-binding</keyword>
<evidence type="ECO:0000256" key="12">
    <source>
        <dbReference type="ARBA" id="ARBA00034808"/>
    </source>
</evidence>
<feature type="region of interest" description="Disordered" evidence="14">
    <location>
        <begin position="1044"/>
        <end position="1159"/>
    </location>
</feature>
<dbReference type="SMART" id="SM00490">
    <property type="entry name" value="HELICc"/>
    <property type="match status" value="1"/>
</dbReference>
<evidence type="ECO:0000256" key="15">
    <source>
        <dbReference type="SAM" id="Phobius"/>
    </source>
</evidence>
<dbReference type="GO" id="GO:0003677">
    <property type="term" value="F:DNA binding"/>
    <property type="evidence" value="ECO:0007669"/>
    <property type="project" value="UniProtKB-KW"/>
</dbReference>
<dbReference type="GO" id="GO:0006355">
    <property type="term" value="P:regulation of DNA-templated transcription"/>
    <property type="evidence" value="ECO:0007669"/>
    <property type="project" value="InterPro"/>
</dbReference>
<dbReference type="SMART" id="SM00487">
    <property type="entry name" value="DEXDc"/>
    <property type="match status" value="1"/>
</dbReference>
<dbReference type="SUPFAM" id="SSF52540">
    <property type="entry name" value="P-loop containing nucleoside triphosphate hydrolases"/>
    <property type="match status" value="1"/>
</dbReference>
<dbReference type="GO" id="GO:0005524">
    <property type="term" value="F:ATP binding"/>
    <property type="evidence" value="ECO:0007669"/>
    <property type="project" value="UniProtKB-KW"/>
</dbReference>
<dbReference type="InterPro" id="IPR002464">
    <property type="entry name" value="DNA/RNA_helicase_DEAH_CS"/>
</dbReference>
<keyword evidence="19" id="KW-1185">Reference proteome</keyword>
<comment type="caution">
    <text evidence="18">The sequence shown here is derived from an EMBL/GenBank/DDBJ whole genome shotgun (WGS) entry which is preliminary data.</text>
</comment>